<accession>A0A016VDK8</accession>
<protein>
    <submittedName>
        <fullName evidence="1">Uncharacterized protein</fullName>
    </submittedName>
</protein>
<dbReference type="AlphaFoldDB" id="A0A016VDK8"/>
<reference evidence="2" key="1">
    <citation type="journal article" date="2015" name="Nat. Genet.">
        <title>The genome and transcriptome of the zoonotic hookworm Ancylostoma ceylanicum identify infection-specific gene families.</title>
        <authorList>
            <person name="Schwarz E.M."/>
            <person name="Hu Y."/>
            <person name="Antoshechkin I."/>
            <person name="Miller M.M."/>
            <person name="Sternberg P.W."/>
            <person name="Aroian R.V."/>
        </authorList>
    </citation>
    <scope>NUCLEOTIDE SEQUENCE</scope>
    <source>
        <strain evidence="2">HY135</strain>
    </source>
</reference>
<dbReference type="EMBL" id="JARK01001348">
    <property type="protein sequence ID" value="EYC25082.1"/>
    <property type="molecule type" value="Genomic_DNA"/>
</dbReference>
<dbReference type="Proteomes" id="UP000024635">
    <property type="component" value="Unassembled WGS sequence"/>
</dbReference>
<evidence type="ECO:0000313" key="1">
    <source>
        <dbReference type="EMBL" id="EYC25082.1"/>
    </source>
</evidence>
<keyword evidence="2" id="KW-1185">Reference proteome</keyword>
<proteinExistence type="predicted"/>
<organism evidence="1 2">
    <name type="scientific">Ancylostoma ceylanicum</name>
    <dbReference type="NCBI Taxonomy" id="53326"/>
    <lineage>
        <taxon>Eukaryota</taxon>
        <taxon>Metazoa</taxon>
        <taxon>Ecdysozoa</taxon>
        <taxon>Nematoda</taxon>
        <taxon>Chromadorea</taxon>
        <taxon>Rhabditida</taxon>
        <taxon>Rhabditina</taxon>
        <taxon>Rhabditomorpha</taxon>
        <taxon>Strongyloidea</taxon>
        <taxon>Ancylostomatidae</taxon>
        <taxon>Ancylostomatinae</taxon>
        <taxon>Ancylostoma</taxon>
    </lineage>
</organism>
<comment type="caution">
    <text evidence="1">The sequence shown here is derived from an EMBL/GenBank/DDBJ whole genome shotgun (WGS) entry which is preliminary data.</text>
</comment>
<gene>
    <name evidence="1" type="primary">Acey_s0012.g1689</name>
    <name evidence="1" type="ORF">Y032_0012g1689</name>
</gene>
<sequence>MRNFFVRIEQLEKHRDDTISNVPTSARAAIIYTPEPLCSWAKRVDEGAVFAVPPVATAKGLIRTMRRPVHTLAAPDLTSHWTSSQT</sequence>
<name>A0A016VDK8_9BILA</name>
<evidence type="ECO:0000313" key="2">
    <source>
        <dbReference type="Proteomes" id="UP000024635"/>
    </source>
</evidence>